<dbReference type="InterPro" id="IPR050072">
    <property type="entry name" value="Peptidase_M20A"/>
</dbReference>
<keyword evidence="3" id="KW-0479">Metal-binding</keyword>
<dbReference type="Gene3D" id="3.40.630.10">
    <property type="entry name" value="Zn peptidases"/>
    <property type="match status" value="1"/>
</dbReference>
<dbReference type="Proteomes" id="UP001056756">
    <property type="component" value="Chromosome"/>
</dbReference>
<evidence type="ECO:0000256" key="3">
    <source>
        <dbReference type="ARBA" id="ARBA00022723"/>
    </source>
</evidence>
<dbReference type="PROSITE" id="PS00758">
    <property type="entry name" value="ARGE_DAPE_CPG2_1"/>
    <property type="match status" value="1"/>
</dbReference>
<dbReference type="SUPFAM" id="SSF53187">
    <property type="entry name" value="Zn-dependent exopeptidases"/>
    <property type="match status" value="1"/>
</dbReference>
<sequence length="436" mass="48550">MKIEYDPVIILQNLIQFNTTNPTGNERECILYIKDLLSRNGIDSTLLALDVNRPNLIARLRGKGQASPLLLYGHVDVVPAENQSWTVPPFSGEIIDGYVWGRGALDMKGGIAMMLSAFLEAKSRENELPGDIVLTVVCDEEMGGTFGSKFLVENHAEQFAGIRHAIGEFGGFSFYVGNQKYYPIMVTEKRLCWMKTIVKGTGGHSSQTQNKSAVALLGNIIERLRPFHFPVHITPAVRVMIEAMADAMPPPKKWIFRKLLNPIWTTTILKILGEKGSTLSPLFYNTANITVIQGGAAVNTIPEQIELKIDGRLLPGFEPKDLMNELNKVIGYELEYETLMHDPFSETVDMSLFPTLSQILHEQDQQGIPIPFVLTGSTDSRFFAKIGIQTYGFLPMDLPHSFSFTEYIHAANERIPITALQSGAQAISKVLFRYGI</sequence>
<dbReference type="EMBL" id="CP097899">
    <property type="protein sequence ID" value="URN93890.1"/>
    <property type="molecule type" value="Genomic_DNA"/>
</dbReference>
<evidence type="ECO:0000256" key="2">
    <source>
        <dbReference type="ARBA" id="ARBA00006247"/>
    </source>
</evidence>
<organism evidence="7 8">
    <name type="scientific">Candidatus Pristimantibacillus lignocellulolyticus</name>
    <dbReference type="NCBI Taxonomy" id="2994561"/>
    <lineage>
        <taxon>Bacteria</taxon>
        <taxon>Bacillati</taxon>
        <taxon>Bacillota</taxon>
        <taxon>Bacilli</taxon>
        <taxon>Bacillales</taxon>
        <taxon>Paenibacillaceae</taxon>
        <taxon>Candidatus Pristimantibacillus</taxon>
    </lineage>
</organism>
<reference evidence="7" key="1">
    <citation type="submission" date="2022-05" db="EMBL/GenBank/DDBJ databases">
        <title>Novel bacterial taxa in a minimal lignocellulolytic consortium and its capacity to transform plastics disclosed by genome-resolved metagenomics.</title>
        <authorList>
            <person name="Rodriguez C.A.D."/>
            <person name="Diaz-Garcia L."/>
            <person name="Herrera K."/>
            <person name="Tarazona N.A."/>
            <person name="Sproer C."/>
            <person name="Overmann J."/>
            <person name="Jimenez D.J."/>
        </authorList>
    </citation>
    <scope>NUCLEOTIDE SEQUENCE</scope>
    <source>
        <strain evidence="7">MAG5</strain>
    </source>
</reference>
<evidence type="ECO:0000313" key="8">
    <source>
        <dbReference type="Proteomes" id="UP001056756"/>
    </source>
</evidence>
<dbReference type="AlphaFoldDB" id="A0A9J6ZCN3"/>
<dbReference type="GO" id="GO:0016787">
    <property type="term" value="F:hydrolase activity"/>
    <property type="evidence" value="ECO:0007669"/>
    <property type="project" value="UniProtKB-KW"/>
</dbReference>
<protein>
    <submittedName>
        <fullName evidence="7">M20/M25/M40 family metallo-hydrolase</fullName>
    </submittedName>
</protein>
<dbReference type="PANTHER" id="PTHR43808">
    <property type="entry name" value="ACETYLORNITHINE DEACETYLASE"/>
    <property type="match status" value="1"/>
</dbReference>
<proteinExistence type="inferred from homology"/>
<comment type="cofactor">
    <cofactor evidence="1">
        <name>Zn(2+)</name>
        <dbReference type="ChEBI" id="CHEBI:29105"/>
    </cofactor>
</comment>
<dbReference type="InterPro" id="IPR011650">
    <property type="entry name" value="Peptidase_M20_dimer"/>
</dbReference>
<dbReference type="GO" id="GO:0046872">
    <property type="term" value="F:metal ion binding"/>
    <property type="evidence" value="ECO:0007669"/>
    <property type="project" value="UniProtKB-KW"/>
</dbReference>
<comment type="similarity">
    <text evidence="2">Belongs to the peptidase M20A family.</text>
</comment>
<dbReference type="PANTHER" id="PTHR43808:SF8">
    <property type="entry name" value="PEPTIDASE M20 DIMERISATION DOMAIN-CONTAINING PROTEIN"/>
    <property type="match status" value="1"/>
</dbReference>
<dbReference type="Pfam" id="PF01546">
    <property type="entry name" value="Peptidase_M20"/>
    <property type="match status" value="1"/>
</dbReference>
<keyword evidence="5" id="KW-0862">Zinc</keyword>
<evidence type="ECO:0000259" key="6">
    <source>
        <dbReference type="Pfam" id="PF07687"/>
    </source>
</evidence>
<dbReference type="InterPro" id="IPR001261">
    <property type="entry name" value="ArgE/DapE_CS"/>
</dbReference>
<dbReference type="InterPro" id="IPR002933">
    <property type="entry name" value="Peptidase_M20"/>
</dbReference>
<keyword evidence="4" id="KW-0378">Hydrolase</keyword>
<dbReference type="Gene3D" id="1.10.150.900">
    <property type="match status" value="1"/>
</dbReference>
<dbReference type="SUPFAM" id="SSF55031">
    <property type="entry name" value="Bacterial exopeptidase dimerisation domain"/>
    <property type="match status" value="1"/>
</dbReference>
<evidence type="ECO:0000256" key="4">
    <source>
        <dbReference type="ARBA" id="ARBA00022801"/>
    </source>
</evidence>
<dbReference type="InterPro" id="IPR036264">
    <property type="entry name" value="Bact_exopeptidase_dim_dom"/>
</dbReference>
<dbReference type="KEGG" id="plig:NAG76_18995"/>
<evidence type="ECO:0000256" key="5">
    <source>
        <dbReference type="ARBA" id="ARBA00022833"/>
    </source>
</evidence>
<gene>
    <name evidence="7" type="ORF">NAG76_18995</name>
</gene>
<accession>A0A9J6ZCN3</accession>
<dbReference type="Pfam" id="PF07687">
    <property type="entry name" value="M20_dimer"/>
    <property type="match status" value="1"/>
</dbReference>
<name>A0A9J6ZCN3_9BACL</name>
<evidence type="ECO:0000313" key="7">
    <source>
        <dbReference type="EMBL" id="URN93890.1"/>
    </source>
</evidence>
<evidence type="ECO:0000256" key="1">
    <source>
        <dbReference type="ARBA" id="ARBA00001947"/>
    </source>
</evidence>
<dbReference type="Gene3D" id="3.30.70.360">
    <property type="match status" value="1"/>
</dbReference>
<feature type="domain" description="Peptidase M20 dimerisation" evidence="6">
    <location>
        <begin position="187"/>
        <end position="333"/>
    </location>
</feature>